<dbReference type="InterPro" id="IPR043129">
    <property type="entry name" value="ATPase_NBD"/>
</dbReference>
<dbReference type="Gene3D" id="3.30.420.40">
    <property type="match status" value="2"/>
</dbReference>
<dbReference type="EC" id="2.7.1.12" evidence="6"/>
<dbReference type="InterPro" id="IPR018485">
    <property type="entry name" value="FGGY_C"/>
</dbReference>
<dbReference type="GO" id="GO:0005975">
    <property type="term" value="P:carbohydrate metabolic process"/>
    <property type="evidence" value="ECO:0007669"/>
    <property type="project" value="InterPro"/>
</dbReference>
<dbReference type="PIRSF" id="PIRSF000538">
    <property type="entry name" value="GlpK"/>
    <property type="match status" value="1"/>
</dbReference>
<proteinExistence type="inferred from homology"/>
<dbReference type="InterPro" id="IPR018484">
    <property type="entry name" value="FGGY_N"/>
</dbReference>
<sequence length="509" mass="52968">MTRTDDEVALEAAADPLVVAMDIGSTATRGGVHDATGRRVRGLQHKVPHAFTVAADGTSVIDPDQVVAEVGQVLDAVTADRRLGTRIAGVAMDTFAASLIAVDATGRALTPCLTYADSRSTGAVTALRAELDERAVQQRTGTRLHTSYHAPRLRWLADTQPRVVAEAAFWWSLGEYVLARLIGQPLAGTSTVAWTGLLDRRTGRLDAELLAAAGAGPRAGTAPGARAVVGVDAGQFSPPRDMTQPVPEAAPARWPALARAVWFPVVTDGYASNIGSGATDATVLTAATATSGALRVLLDGPADPLPFGLWNYRVDAGRTLLGGAINDVGRAISWAQNTLRLGPAPAAVLAAPPGDATPLVLPYLTGERAPGWAGGVRAEFSGVTAATDADLLFRGIVEGVAITYARVADELHPAAPAVLEIAAAGRVSNDQPEWLGILADVLGRPVTHVTRRRATQHGTALLALDVLAPGVPRARRVTGVTYEPRPAHAAYYAERRARFAAAYGTPATG</sequence>
<keyword evidence="2 6" id="KW-0808">Transferase</keyword>
<name>A0AAE3ZYV4_9ACTN</name>
<organism evidence="6 7">
    <name type="scientific">Catenuloplanes niger</name>
    <dbReference type="NCBI Taxonomy" id="587534"/>
    <lineage>
        <taxon>Bacteria</taxon>
        <taxon>Bacillati</taxon>
        <taxon>Actinomycetota</taxon>
        <taxon>Actinomycetes</taxon>
        <taxon>Micromonosporales</taxon>
        <taxon>Micromonosporaceae</taxon>
        <taxon>Catenuloplanes</taxon>
    </lineage>
</organism>
<feature type="domain" description="Carbohydrate kinase FGGY N-terminal" evidence="4">
    <location>
        <begin position="18"/>
        <end position="215"/>
    </location>
</feature>
<dbReference type="GO" id="GO:0046316">
    <property type="term" value="F:gluconokinase activity"/>
    <property type="evidence" value="ECO:0007669"/>
    <property type="project" value="UniProtKB-EC"/>
</dbReference>
<protein>
    <submittedName>
        <fullName evidence="6">Gluconokinase</fullName>
        <ecNumber evidence="6">2.7.1.12</ecNumber>
    </submittedName>
</protein>
<evidence type="ECO:0000256" key="1">
    <source>
        <dbReference type="ARBA" id="ARBA00009156"/>
    </source>
</evidence>
<dbReference type="EMBL" id="JAVDYC010000001">
    <property type="protein sequence ID" value="MDR7327440.1"/>
    <property type="molecule type" value="Genomic_DNA"/>
</dbReference>
<evidence type="ECO:0000259" key="5">
    <source>
        <dbReference type="Pfam" id="PF02782"/>
    </source>
</evidence>
<evidence type="ECO:0000256" key="2">
    <source>
        <dbReference type="ARBA" id="ARBA00022679"/>
    </source>
</evidence>
<gene>
    <name evidence="6" type="ORF">J2S44_007690</name>
</gene>
<dbReference type="PANTHER" id="PTHR43095:SF2">
    <property type="entry name" value="GLUCONOKINASE"/>
    <property type="match status" value="1"/>
</dbReference>
<evidence type="ECO:0000313" key="7">
    <source>
        <dbReference type="Proteomes" id="UP001183629"/>
    </source>
</evidence>
<reference evidence="6 7" key="1">
    <citation type="submission" date="2023-07" db="EMBL/GenBank/DDBJ databases">
        <title>Sequencing the genomes of 1000 actinobacteria strains.</title>
        <authorList>
            <person name="Klenk H.-P."/>
        </authorList>
    </citation>
    <scope>NUCLEOTIDE SEQUENCE [LARGE SCALE GENOMIC DNA]</scope>
    <source>
        <strain evidence="6 7">DSM 44711</strain>
    </source>
</reference>
<keyword evidence="3" id="KW-0418">Kinase</keyword>
<dbReference type="Pfam" id="PF02782">
    <property type="entry name" value="FGGY_C"/>
    <property type="match status" value="1"/>
</dbReference>
<evidence type="ECO:0000256" key="3">
    <source>
        <dbReference type="ARBA" id="ARBA00022777"/>
    </source>
</evidence>
<evidence type="ECO:0000259" key="4">
    <source>
        <dbReference type="Pfam" id="PF00370"/>
    </source>
</evidence>
<dbReference type="SUPFAM" id="SSF53067">
    <property type="entry name" value="Actin-like ATPase domain"/>
    <property type="match status" value="2"/>
</dbReference>
<dbReference type="InterPro" id="IPR000577">
    <property type="entry name" value="Carb_kinase_FGGY"/>
</dbReference>
<comment type="similarity">
    <text evidence="1">Belongs to the FGGY kinase family.</text>
</comment>
<keyword evidence="7" id="KW-1185">Reference proteome</keyword>
<dbReference type="Proteomes" id="UP001183629">
    <property type="component" value="Unassembled WGS sequence"/>
</dbReference>
<dbReference type="InterPro" id="IPR050406">
    <property type="entry name" value="FGGY_Carb_Kinase"/>
</dbReference>
<dbReference type="RefSeq" id="WP_310424769.1">
    <property type="nucleotide sequence ID" value="NZ_JAVDYC010000001.1"/>
</dbReference>
<comment type="caution">
    <text evidence="6">The sequence shown here is derived from an EMBL/GenBank/DDBJ whole genome shotgun (WGS) entry which is preliminary data.</text>
</comment>
<dbReference type="Pfam" id="PF00370">
    <property type="entry name" value="FGGY_N"/>
    <property type="match status" value="1"/>
</dbReference>
<dbReference type="AlphaFoldDB" id="A0AAE3ZYV4"/>
<accession>A0AAE3ZYV4</accession>
<feature type="domain" description="Carbohydrate kinase FGGY C-terminal" evidence="5">
    <location>
        <begin position="315"/>
        <end position="463"/>
    </location>
</feature>
<evidence type="ECO:0000313" key="6">
    <source>
        <dbReference type="EMBL" id="MDR7327440.1"/>
    </source>
</evidence>
<dbReference type="PANTHER" id="PTHR43095">
    <property type="entry name" value="SUGAR KINASE"/>
    <property type="match status" value="1"/>
</dbReference>